<dbReference type="Gene3D" id="3.20.20.80">
    <property type="entry name" value="Glycosidases"/>
    <property type="match status" value="1"/>
</dbReference>
<accession>A0ABP8URP3</accession>
<dbReference type="InterPro" id="IPR024240">
    <property type="entry name" value="NAGLU_N"/>
</dbReference>
<sequence>MRASPSPSRTAVVLTALLALLLGVSSPAARAAPPGRTSTTSVAPTDGSFDVGPARAALARLIPGRDRQVELIATARAGQDAFRVSGRTGHVVIEGTSSAVLLTGFGWYLKNVAHADISWNGEQLTLPRLLPAPSAPVTRAANVPHRFALNDTDDGYTGPFRTWADWQREIDVLALHGINEVLVYTGADATYYDTFRDFGYSDAEIRAWIPAPAHQPWWLLQNMSGFGGPVSKGLIERRAALAKQIVGRLRELGMTPVLPGYYGTVPPGFVAKNPGARVVPQGTWGAFTRPDWLDPRNPSFAQVAADFYRHQSERYGDSTMYKMDLLHEGGLPGDVPVGEAAQAVQAALEKAHPGAIWTLLGWQSNPRPDILSAVDRSKVFIVDGLSDRFPSVTDREKDWQGTPYAFGSIWNFGGHTTIGANTPDWVSLYPQWRGKQGSRLSGIAMMPEGADNNPAAMALFTELAWTTDPIGLDAWFAGYARARYGGDDPHAAAAWQVLRRTAYGTTRADSWSEGQDGLFAARPSLSAATAAAYSPQQMRYDSPAFDRALTELLQVAPALRNSSAYRYDLMDVTRQVLSNRSRLLLPQIKAAYDAGDRGRFEELTSVWLRWMTLMDQVVATDGQHLLGRWLAAARAAGSTTAEKDRLEYDARSIITTWGGRDSSEQGLHEYANREWAGLVGGLYRQRWKTYFGELDAALAAGRAPKSIDWFAIDDAWAHGHQRYATRTTGGIGGVARTVAATLARDPHQAALTASADRTAVAVGQTVTLTASFTDRSGFAAAQNVKLSLALPAGMTAEPLGAVTTASVGPGETFTARWKVTLTGAGDQVVAALPVTATYTTGGTRGSTSGAAKVMTATGVRPPLKTVSFNDAVFGQAGDDLAIEGTGADLWGGTNEFGAAYLNDSLGADGTVTTKVVTQDRTGGWARAGIIVRDDLTQNGAAGYLNLAVTPDNGCVLSWDSDGDGRFDSVKQDTSIAAPAYLRLVRKGSEYTAQCGTDGTTWRTLGTVTVAGATATQDAGVFMTAANGWTGTRGMAQFHGLSVTGG</sequence>
<dbReference type="PANTHER" id="PTHR12872:SF1">
    <property type="entry name" value="ALPHA-N-ACETYLGLUCOSAMINIDASE"/>
    <property type="match status" value="1"/>
</dbReference>
<feature type="compositionally biased region" description="Low complexity" evidence="2">
    <location>
        <begin position="28"/>
        <end position="40"/>
    </location>
</feature>
<feature type="region of interest" description="Disordered" evidence="2">
    <location>
        <begin position="28"/>
        <end position="48"/>
    </location>
</feature>
<evidence type="ECO:0000259" key="6">
    <source>
        <dbReference type="Pfam" id="PF12971"/>
    </source>
</evidence>
<dbReference type="EMBL" id="BAABHK010000015">
    <property type="protein sequence ID" value="GAA4635483.1"/>
    <property type="molecule type" value="Genomic_DNA"/>
</dbReference>
<evidence type="ECO:0000313" key="9">
    <source>
        <dbReference type="Proteomes" id="UP001501442"/>
    </source>
</evidence>
<gene>
    <name evidence="8" type="ORF">GCM10023196_081150</name>
</gene>
<evidence type="ECO:0000259" key="5">
    <source>
        <dbReference type="Pfam" id="PF10633"/>
    </source>
</evidence>
<dbReference type="Pfam" id="PF10633">
    <property type="entry name" value="NPCBM_assoc"/>
    <property type="match status" value="1"/>
</dbReference>
<evidence type="ECO:0000256" key="3">
    <source>
        <dbReference type="SAM" id="SignalP"/>
    </source>
</evidence>
<keyword evidence="9" id="KW-1185">Reference proteome</keyword>
<keyword evidence="3" id="KW-0732">Signal</keyword>
<proteinExistence type="predicted"/>
<protein>
    <recommendedName>
        <fullName evidence="10">Alpha-N-acetylglucosaminidase</fullName>
    </recommendedName>
</protein>
<dbReference type="PANTHER" id="PTHR12872">
    <property type="entry name" value="ALPHA-N-ACETYLGLUCOSAMINIDASE"/>
    <property type="match status" value="1"/>
</dbReference>
<reference evidence="9" key="1">
    <citation type="journal article" date="2019" name="Int. J. Syst. Evol. Microbiol.">
        <title>The Global Catalogue of Microorganisms (GCM) 10K type strain sequencing project: providing services to taxonomists for standard genome sequencing and annotation.</title>
        <authorList>
            <consortium name="The Broad Institute Genomics Platform"/>
            <consortium name="The Broad Institute Genome Sequencing Center for Infectious Disease"/>
            <person name="Wu L."/>
            <person name="Ma J."/>
        </authorList>
    </citation>
    <scope>NUCLEOTIDE SEQUENCE [LARGE SCALE GENOMIC DNA]</scope>
    <source>
        <strain evidence="9">JCM 17939</strain>
    </source>
</reference>
<evidence type="ECO:0000259" key="7">
    <source>
        <dbReference type="Pfam" id="PF12972"/>
    </source>
</evidence>
<name>A0ABP8URP3_9ACTN</name>
<dbReference type="SUPFAM" id="SSF51445">
    <property type="entry name" value="(Trans)glycosidases"/>
    <property type="match status" value="1"/>
</dbReference>
<organism evidence="8 9">
    <name type="scientific">Actinoallomurus vinaceus</name>
    <dbReference type="NCBI Taxonomy" id="1080074"/>
    <lineage>
        <taxon>Bacteria</taxon>
        <taxon>Bacillati</taxon>
        <taxon>Actinomycetota</taxon>
        <taxon>Actinomycetes</taxon>
        <taxon>Streptosporangiales</taxon>
        <taxon>Thermomonosporaceae</taxon>
        <taxon>Actinoallomurus</taxon>
    </lineage>
</organism>
<feature type="domain" description="Alpha-galactosidase NEW3" evidence="5">
    <location>
        <begin position="762"/>
        <end position="827"/>
    </location>
</feature>
<feature type="domain" description="Alpha-N-acetylglucosaminidase C-terminal" evidence="7">
    <location>
        <begin position="475"/>
        <end position="738"/>
    </location>
</feature>
<dbReference type="InterPro" id="IPR024732">
    <property type="entry name" value="NAGLU_C"/>
</dbReference>
<feature type="domain" description="Alpha-N-acetylglucosaminidase tim-barrel" evidence="4">
    <location>
        <begin position="146"/>
        <end position="466"/>
    </location>
</feature>
<dbReference type="Gene3D" id="2.60.120.200">
    <property type="match status" value="1"/>
</dbReference>
<dbReference type="InterPro" id="IPR024733">
    <property type="entry name" value="NAGLU_tim-barrel"/>
</dbReference>
<comment type="caution">
    <text evidence="8">The sequence shown here is derived from an EMBL/GenBank/DDBJ whole genome shotgun (WGS) entry which is preliminary data.</text>
</comment>
<dbReference type="Gene3D" id="1.20.120.670">
    <property type="entry name" value="N-acetyl-b-d-glucoasminidase"/>
    <property type="match status" value="1"/>
</dbReference>
<evidence type="ECO:0000256" key="1">
    <source>
        <dbReference type="ARBA" id="ARBA00022801"/>
    </source>
</evidence>
<dbReference type="InterPro" id="IPR007781">
    <property type="entry name" value="NAGLU"/>
</dbReference>
<dbReference type="Proteomes" id="UP001501442">
    <property type="component" value="Unassembled WGS sequence"/>
</dbReference>
<evidence type="ECO:0000259" key="4">
    <source>
        <dbReference type="Pfam" id="PF05089"/>
    </source>
</evidence>
<evidence type="ECO:0008006" key="10">
    <source>
        <dbReference type="Google" id="ProtNLM"/>
    </source>
</evidence>
<feature type="chain" id="PRO_5045592252" description="Alpha-N-acetylglucosaminidase" evidence="3">
    <location>
        <begin position="32"/>
        <end position="1045"/>
    </location>
</feature>
<dbReference type="Gene3D" id="3.30.379.10">
    <property type="entry name" value="Chitobiase/beta-hexosaminidase domain 2-like"/>
    <property type="match status" value="1"/>
</dbReference>
<dbReference type="RefSeq" id="WP_345438427.1">
    <property type="nucleotide sequence ID" value="NZ_BAABHK010000015.1"/>
</dbReference>
<dbReference type="InterPro" id="IPR029018">
    <property type="entry name" value="Hex-like_dom2"/>
</dbReference>
<evidence type="ECO:0000313" key="8">
    <source>
        <dbReference type="EMBL" id="GAA4635483.1"/>
    </source>
</evidence>
<dbReference type="InterPro" id="IPR017853">
    <property type="entry name" value="GH"/>
</dbReference>
<dbReference type="Pfam" id="PF12972">
    <property type="entry name" value="NAGLU_C"/>
    <property type="match status" value="1"/>
</dbReference>
<evidence type="ECO:0000256" key="2">
    <source>
        <dbReference type="SAM" id="MobiDB-lite"/>
    </source>
</evidence>
<dbReference type="InterPro" id="IPR018905">
    <property type="entry name" value="A-galactase_NEW3"/>
</dbReference>
<feature type="domain" description="Alpha-N-acetylglucosaminidase N-terminal" evidence="6">
    <location>
        <begin position="53"/>
        <end position="132"/>
    </location>
</feature>
<keyword evidence="1" id="KW-0378">Hydrolase</keyword>
<feature type="signal peptide" evidence="3">
    <location>
        <begin position="1"/>
        <end position="31"/>
    </location>
</feature>
<dbReference type="Pfam" id="PF12971">
    <property type="entry name" value="NAGLU_N"/>
    <property type="match status" value="1"/>
</dbReference>
<dbReference type="Pfam" id="PF05089">
    <property type="entry name" value="NAGLU"/>
    <property type="match status" value="1"/>
</dbReference>